<evidence type="ECO:0000256" key="2">
    <source>
        <dbReference type="ARBA" id="ARBA00004370"/>
    </source>
</evidence>
<evidence type="ECO:0000256" key="4">
    <source>
        <dbReference type="ARBA" id="ARBA00022553"/>
    </source>
</evidence>
<evidence type="ECO:0000259" key="11">
    <source>
        <dbReference type="PROSITE" id="PS50885"/>
    </source>
</evidence>
<feature type="domain" description="HAMP" evidence="11">
    <location>
        <begin position="181"/>
        <end position="235"/>
    </location>
</feature>
<dbReference type="SMART" id="SM00304">
    <property type="entry name" value="HAMP"/>
    <property type="match status" value="1"/>
</dbReference>
<evidence type="ECO:0000313" key="12">
    <source>
        <dbReference type="EMBL" id="QRG09015.1"/>
    </source>
</evidence>
<dbReference type="KEGG" id="xdi:EZH22_12525"/>
<evidence type="ECO:0000256" key="5">
    <source>
        <dbReference type="ARBA" id="ARBA00022679"/>
    </source>
</evidence>
<gene>
    <name evidence="12" type="ORF">EZH22_12525</name>
</gene>
<evidence type="ECO:0000256" key="1">
    <source>
        <dbReference type="ARBA" id="ARBA00000085"/>
    </source>
</evidence>
<evidence type="ECO:0000259" key="10">
    <source>
        <dbReference type="PROSITE" id="PS50109"/>
    </source>
</evidence>
<reference evidence="12 13" key="1">
    <citation type="submission" date="2020-10" db="EMBL/GenBank/DDBJ databases">
        <title>Degradation of 1,4-Dioxane by Xanthobacter sp. YN2, via a Novel Group-2 Soluble Di-Iron Monooxygenase.</title>
        <authorList>
            <person name="Ma F."/>
            <person name="Wang Y."/>
            <person name="Yang J."/>
            <person name="Guo H."/>
            <person name="Su D."/>
            <person name="Yu L."/>
        </authorList>
    </citation>
    <scope>NUCLEOTIDE SEQUENCE [LARGE SCALE GENOMIC DNA]</scope>
    <source>
        <strain evidence="12 13">YN2</strain>
    </source>
</reference>
<feature type="domain" description="Histidine kinase" evidence="10">
    <location>
        <begin position="243"/>
        <end position="442"/>
    </location>
</feature>
<dbReference type="PANTHER" id="PTHR44936">
    <property type="entry name" value="SENSOR PROTEIN CREC"/>
    <property type="match status" value="1"/>
</dbReference>
<keyword evidence="4" id="KW-0597">Phosphoprotein</keyword>
<dbReference type="CDD" id="cd00075">
    <property type="entry name" value="HATPase"/>
    <property type="match status" value="1"/>
</dbReference>
<dbReference type="InterPro" id="IPR003660">
    <property type="entry name" value="HAMP_dom"/>
</dbReference>
<dbReference type="AlphaFoldDB" id="A0A974PSQ6"/>
<evidence type="ECO:0000313" key="13">
    <source>
        <dbReference type="Proteomes" id="UP000596427"/>
    </source>
</evidence>
<evidence type="ECO:0000256" key="7">
    <source>
        <dbReference type="ARBA" id="ARBA00022777"/>
    </source>
</evidence>
<keyword evidence="8" id="KW-0067">ATP-binding</keyword>
<dbReference type="EMBL" id="CP063362">
    <property type="protein sequence ID" value="QRG09015.1"/>
    <property type="molecule type" value="Genomic_DNA"/>
</dbReference>
<protein>
    <recommendedName>
        <fullName evidence="3">histidine kinase</fullName>
        <ecNumber evidence="3">2.7.13.3</ecNumber>
    </recommendedName>
</protein>
<feature type="transmembrane region" description="Helical" evidence="9">
    <location>
        <begin position="7"/>
        <end position="29"/>
    </location>
</feature>
<dbReference type="GO" id="GO:0005524">
    <property type="term" value="F:ATP binding"/>
    <property type="evidence" value="ECO:0007669"/>
    <property type="project" value="UniProtKB-KW"/>
</dbReference>
<evidence type="ECO:0000256" key="3">
    <source>
        <dbReference type="ARBA" id="ARBA00012438"/>
    </source>
</evidence>
<comment type="catalytic activity">
    <reaction evidence="1">
        <text>ATP + protein L-histidine = ADP + protein N-phospho-L-histidine.</text>
        <dbReference type="EC" id="2.7.13.3"/>
    </reaction>
</comment>
<dbReference type="InterPro" id="IPR036890">
    <property type="entry name" value="HATPase_C_sf"/>
</dbReference>
<dbReference type="Gene3D" id="3.30.565.10">
    <property type="entry name" value="Histidine kinase-like ATPase, C-terminal domain"/>
    <property type="match status" value="1"/>
</dbReference>
<dbReference type="PANTHER" id="PTHR44936:SF10">
    <property type="entry name" value="SENSOR PROTEIN RSTB"/>
    <property type="match status" value="1"/>
</dbReference>
<dbReference type="GO" id="GO:0000155">
    <property type="term" value="F:phosphorelay sensor kinase activity"/>
    <property type="evidence" value="ECO:0007669"/>
    <property type="project" value="TreeGrafter"/>
</dbReference>
<keyword evidence="7 12" id="KW-0418">Kinase</keyword>
<dbReference type="EC" id="2.7.13.3" evidence="3"/>
<keyword evidence="5" id="KW-0808">Transferase</keyword>
<evidence type="ECO:0000256" key="8">
    <source>
        <dbReference type="ARBA" id="ARBA00022840"/>
    </source>
</evidence>
<evidence type="ECO:0000256" key="6">
    <source>
        <dbReference type="ARBA" id="ARBA00022741"/>
    </source>
</evidence>
<dbReference type="RefSeq" id="WP_203195932.1">
    <property type="nucleotide sequence ID" value="NZ_CP063362.1"/>
</dbReference>
<feature type="transmembrane region" description="Helical" evidence="9">
    <location>
        <begin position="152"/>
        <end position="180"/>
    </location>
</feature>
<dbReference type="SUPFAM" id="SSF55874">
    <property type="entry name" value="ATPase domain of HSP90 chaperone/DNA topoisomerase II/histidine kinase"/>
    <property type="match status" value="1"/>
</dbReference>
<evidence type="ECO:0000256" key="9">
    <source>
        <dbReference type="SAM" id="Phobius"/>
    </source>
</evidence>
<keyword evidence="13" id="KW-1185">Reference proteome</keyword>
<dbReference type="Pfam" id="PF02518">
    <property type="entry name" value="HATPase_c"/>
    <property type="match status" value="1"/>
</dbReference>
<dbReference type="PROSITE" id="PS50885">
    <property type="entry name" value="HAMP"/>
    <property type="match status" value="1"/>
</dbReference>
<accession>A0A974PSQ6</accession>
<dbReference type="Proteomes" id="UP000596427">
    <property type="component" value="Chromosome"/>
</dbReference>
<name>A0A974PSQ6_9HYPH</name>
<sequence>MGLGLTARVLSIAGTFLLVLWIGFIVVFYRASGLSPTSSGPPPARLLAIADLLASLPSPARAAALPALRSPLLEVDLVSAAEVPAGSDEMSEREELEPYRTALGDRLIRMQIRPGAERRPLSQLLSDRAAPRAFYIALDGREVLVAEARTPFFVTFFGLPAGVGAGLFGAVLACVVLLLLHREIRPLARLAAVADHIDPTGEPVPLPHLRASTPEVRALVSAFERLQTRIHAMTRARLALIGGIQHDVRSFATRLRLRIDQLPDPVERERAEADIRDMIELLDNALLTARAGVGALDEEMLDLALLVRTEAADLRAAGRPVTLDTVAEGPVWVLADRLALRRVIGNIIDNAIKYGQRARVRLTVIGDQVRLVVRDDGPGFPPPMRDVLMEPFMRAEPSRARRTGGAGLGLAVARGLVEAHGGTIELGEGPGGQVLITLALFRPG</sequence>
<dbReference type="InterPro" id="IPR050980">
    <property type="entry name" value="2C_sensor_his_kinase"/>
</dbReference>
<keyword evidence="9" id="KW-0472">Membrane</keyword>
<dbReference type="PROSITE" id="PS50109">
    <property type="entry name" value="HIS_KIN"/>
    <property type="match status" value="1"/>
</dbReference>
<dbReference type="InterPro" id="IPR004358">
    <property type="entry name" value="Sig_transdc_His_kin-like_C"/>
</dbReference>
<dbReference type="GO" id="GO:0005886">
    <property type="term" value="C:plasma membrane"/>
    <property type="evidence" value="ECO:0007669"/>
    <property type="project" value="TreeGrafter"/>
</dbReference>
<keyword evidence="9" id="KW-1133">Transmembrane helix</keyword>
<dbReference type="SMART" id="SM00387">
    <property type="entry name" value="HATPase_c"/>
    <property type="match status" value="1"/>
</dbReference>
<keyword evidence="6" id="KW-0547">Nucleotide-binding</keyword>
<dbReference type="PRINTS" id="PR00344">
    <property type="entry name" value="BCTRLSENSOR"/>
</dbReference>
<proteinExistence type="predicted"/>
<keyword evidence="9" id="KW-0812">Transmembrane</keyword>
<comment type="subcellular location">
    <subcellularLocation>
        <location evidence="2">Membrane</location>
    </subcellularLocation>
</comment>
<dbReference type="InterPro" id="IPR003594">
    <property type="entry name" value="HATPase_dom"/>
</dbReference>
<dbReference type="InterPro" id="IPR005467">
    <property type="entry name" value="His_kinase_dom"/>
</dbReference>
<dbReference type="Gene3D" id="1.10.287.130">
    <property type="match status" value="1"/>
</dbReference>
<organism evidence="12 13">
    <name type="scientific">Xanthobacter dioxanivorans</name>
    <dbReference type="NCBI Taxonomy" id="2528964"/>
    <lineage>
        <taxon>Bacteria</taxon>
        <taxon>Pseudomonadati</taxon>
        <taxon>Pseudomonadota</taxon>
        <taxon>Alphaproteobacteria</taxon>
        <taxon>Hyphomicrobiales</taxon>
        <taxon>Xanthobacteraceae</taxon>
        <taxon>Xanthobacter</taxon>
    </lineage>
</organism>